<dbReference type="AlphaFoldDB" id="A0A382BG43"/>
<protein>
    <recommendedName>
        <fullName evidence="2">Nucleoside phosphorylase domain-containing protein</fullName>
    </recommendedName>
</protein>
<evidence type="ECO:0008006" key="2">
    <source>
        <dbReference type="Google" id="ProtNLM"/>
    </source>
</evidence>
<dbReference type="PANTHER" id="PTHR37822">
    <property type="entry name" value="SPORE PHOTOPRODUCT LYASE-RELATED"/>
    <property type="match status" value="1"/>
</dbReference>
<reference evidence="1" key="1">
    <citation type="submission" date="2018-05" db="EMBL/GenBank/DDBJ databases">
        <authorList>
            <person name="Lanie J.A."/>
            <person name="Ng W.-L."/>
            <person name="Kazmierczak K.M."/>
            <person name="Andrzejewski T.M."/>
            <person name="Davidsen T.M."/>
            <person name="Wayne K.J."/>
            <person name="Tettelin H."/>
            <person name="Glass J.I."/>
            <person name="Rusch D."/>
            <person name="Podicherti R."/>
            <person name="Tsui H.-C.T."/>
            <person name="Winkler M.E."/>
        </authorList>
    </citation>
    <scope>NUCLEOTIDE SEQUENCE</scope>
</reference>
<dbReference type="InterPro" id="IPR049539">
    <property type="entry name" value="SPL"/>
</dbReference>
<sequence>VTALKAESDPLIRFFDLAPDHSMNFPLFRGDGLALLGVGVGKNKIAKNLGAFLENEIKQNLVQVINIGVSGGNPKSSKIGQCYLANKIVDAETNESHVIDIPIEHNLEEKSLVTVMKGITNGGDSYLELVDMEASAICAVSQKYIPIERLAVLKVVSDYMDLRNANFPFDIVTDLIENNLSIINKFLLDFRSIMALNDNVKRVMN</sequence>
<dbReference type="PANTHER" id="PTHR37822:SF2">
    <property type="entry name" value="SPORE PHOTOPRODUCT LYASE"/>
    <property type="match status" value="1"/>
</dbReference>
<dbReference type="SUPFAM" id="SSF53167">
    <property type="entry name" value="Purine and uridine phosphorylases"/>
    <property type="match status" value="1"/>
</dbReference>
<accession>A0A382BG43</accession>
<name>A0A382BG43_9ZZZZ</name>
<feature type="non-terminal residue" evidence="1">
    <location>
        <position position="1"/>
    </location>
</feature>
<dbReference type="Gene3D" id="3.40.50.1580">
    <property type="entry name" value="Nucleoside phosphorylase domain"/>
    <property type="match status" value="1"/>
</dbReference>
<organism evidence="1">
    <name type="scientific">marine metagenome</name>
    <dbReference type="NCBI Taxonomy" id="408172"/>
    <lineage>
        <taxon>unclassified sequences</taxon>
        <taxon>metagenomes</taxon>
        <taxon>ecological metagenomes</taxon>
    </lineage>
</organism>
<evidence type="ECO:0000313" key="1">
    <source>
        <dbReference type="EMBL" id="SVB12775.1"/>
    </source>
</evidence>
<dbReference type="GO" id="GO:1904047">
    <property type="term" value="F:S-adenosyl-L-methionine binding"/>
    <property type="evidence" value="ECO:0007669"/>
    <property type="project" value="TreeGrafter"/>
</dbReference>
<dbReference type="InterPro" id="IPR035994">
    <property type="entry name" value="Nucleoside_phosphorylase_sf"/>
</dbReference>
<gene>
    <name evidence="1" type="ORF">METZ01_LOCUS165629</name>
</gene>
<dbReference type="GO" id="GO:0003913">
    <property type="term" value="F:DNA photolyase activity"/>
    <property type="evidence" value="ECO:0007669"/>
    <property type="project" value="TreeGrafter"/>
</dbReference>
<dbReference type="EMBL" id="UINC01029668">
    <property type="protein sequence ID" value="SVB12775.1"/>
    <property type="molecule type" value="Genomic_DNA"/>
</dbReference>
<dbReference type="GO" id="GO:0051539">
    <property type="term" value="F:4 iron, 4 sulfur cluster binding"/>
    <property type="evidence" value="ECO:0007669"/>
    <property type="project" value="TreeGrafter"/>
</dbReference>
<proteinExistence type="predicted"/>
<dbReference type="GO" id="GO:0009116">
    <property type="term" value="P:nucleoside metabolic process"/>
    <property type="evidence" value="ECO:0007669"/>
    <property type="project" value="InterPro"/>
</dbReference>
<dbReference type="GO" id="GO:0042601">
    <property type="term" value="C:endospore-forming forespore"/>
    <property type="evidence" value="ECO:0007669"/>
    <property type="project" value="TreeGrafter"/>
</dbReference>